<keyword evidence="2" id="KW-1185">Reference proteome</keyword>
<proteinExistence type="predicted"/>
<organism evidence="1 2">
    <name type="scientific">Rhizobium quercicola</name>
    <dbReference type="NCBI Taxonomy" id="2901226"/>
    <lineage>
        <taxon>Bacteria</taxon>
        <taxon>Pseudomonadati</taxon>
        <taxon>Pseudomonadota</taxon>
        <taxon>Alphaproteobacteria</taxon>
        <taxon>Hyphomicrobiales</taxon>
        <taxon>Rhizobiaceae</taxon>
        <taxon>Rhizobium/Agrobacterium group</taxon>
        <taxon>Rhizobium</taxon>
    </lineage>
</organism>
<dbReference type="EMBL" id="JAJOZR010000024">
    <property type="protein sequence ID" value="MCD7111865.1"/>
    <property type="molecule type" value="Genomic_DNA"/>
</dbReference>
<accession>A0A9X1T3H6</accession>
<evidence type="ECO:0000313" key="2">
    <source>
        <dbReference type="Proteomes" id="UP001139089"/>
    </source>
</evidence>
<name>A0A9X1T3H6_9HYPH</name>
<protein>
    <submittedName>
        <fullName evidence="1">Glycosyl transferase</fullName>
    </submittedName>
</protein>
<dbReference type="RefSeq" id="WP_231816879.1">
    <property type="nucleotide sequence ID" value="NZ_JAJOZR010000024.1"/>
</dbReference>
<evidence type="ECO:0000313" key="1">
    <source>
        <dbReference type="EMBL" id="MCD7111865.1"/>
    </source>
</evidence>
<gene>
    <name evidence="1" type="ORF">LRX75_22825</name>
</gene>
<sequence>MASDRPLRRRIWKLAATLAYGRRRAHAYDWAPSLRIEPAPYGPERTILFRDRPSGTLLPPSALSDLAGSDITIVGSGPSVRDADLGALANCSTLLLNGAIALVPERVPRPLAFAVEDERFVYRHFQTFIAGLDRSILCLLSVAVIRAILEHDPDWLLERSVILIDNLLKPYGENRRDLSGVSRMPAMTVDMPSRSGVSLDPALGVFQGGSVAVSALQFTLFCRPRIVGFIGIDIANAAQPRFYEAPGERVFSGVSEAEGRILAHIRLAKTVGEARGSTFVNYARTSALQKIGIAFSDRLTASR</sequence>
<reference evidence="1" key="1">
    <citation type="submission" date="2021-12" db="EMBL/GenBank/DDBJ databases">
        <authorList>
            <person name="Li Y."/>
        </authorList>
    </citation>
    <scope>NUCLEOTIDE SEQUENCE</scope>
    <source>
        <strain evidence="1">DKSPLA3</strain>
    </source>
</reference>
<dbReference type="GO" id="GO:0016740">
    <property type="term" value="F:transferase activity"/>
    <property type="evidence" value="ECO:0007669"/>
    <property type="project" value="UniProtKB-KW"/>
</dbReference>
<dbReference type="Proteomes" id="UP001139089">
    <property type="component" value="Unassembled WGS sequence"/>
</dbReference>
<keyword evidence="1" id="KW-0808">Transferase</keyword>
<dbReference type="AlphaFoldDB" id="A0A9X1T3H6"/>
<comment type="caution">
    <text evidence="1">The sequence shown here is derived from an EMBL/GenBank/DDBJ whole genome shotgun (WGS) entry which is preliminary data.</text>
</comment>